<dbReference type="EMBL" id="CAJJDN010000055">
    <property type="protein sequence ID" value="CAD8090172.1"/>
    <property type="molecule type" value="Genomic_DNA"/>
</dbReference>
<gene>
    <name evidence="2" type="ORF">PSON_ATCC_30995.1.T0550182</name>
</gene>
<reference evidence="2" key="1">
    <citation type="submission" date="2021-01" db="EMBL/GenBank/DDBJ databases">
        <authorList>
            <consortium name="Genoscope - CEA"/>
            <person name="William W."/>
        </authorList>
    </citation>
    <scope>NUCLEOTIDE SEQUENCE</scope>
</reference>
<sequence length="986" mass="115404">MQKSAQPYIDNSLTKKDAPVQNEPQSKFTPLQLIPPINDNSKQSKGMKASRSQNNSKIKVKKVKQKFPSLMEFDEMQTQDDELEFHAYNVKPFDSVAPQTFRNIYKKIDTILQKKTLYQNQKMSLFSSVAESSKIEKLMPRTLGLIRPNTNNNKILDASNFCMGDKYAKVLCSGVKLTLDYYEQVNLKNNNLTSRSSECLNQLIPTKLKGLNLQGNSLGQGGQEFVKALNTRYGQLQYLNLENNKFNDDSCRQLFKMLQENTIMQKLNLSHNLITDKSMPEFNCLLLKNATLSEIYLHWNRIHQIGGQYIITALFINYNVKVLDLSFNSLGIRYKDDAQSPQKNRQQPNQNWPDYLSSKNCNLIHLDLSNNQFNQSQSEAIAKSLEDNHNIFGFHFSGNFHSSIDHLGFLNITKSTIEQKDIILKKNEEYQSEIIGALQIPRIDGLKQIQRQSQFYNEVCWICDGWVECTFLWQPTHLDIRKEPLFIHLSHERFAPIKLELMDDEQRERSPMSRKSNSYKIWYVQRMVPSKQPIRFFFSSPLLKQAQVSSQYEIVDWPKAEQNKKVLFYMINEKPLTFRRPKQCNQIILGQKQSFDELHYEPSVHCKPRIKDYGGILDLIIDDSIEENVDYGDNFFKECHRDSDQEFSDCFEWDWNNSQLGKLIKEQDQLIQVKQYLHRIYRDLVSAYRNYSAYSPSGEIWSISLNVFTDIFQSSFVDNKSYLLKDLDISFRQTTSKYINQTRTSTSHALLRHQFLEILVRMSMDKYCKTPNLMSPIEALQKVYEVDGLQKKIECVQESQTWRDVYYWSMECNRVIQSNQSILRQLYQECVQMRQLNYFTNKIFVSPQSFKELFNRAGLINDVNAERNVLIAFALSVPLVLDEINQDRQIQMNYQEFVEALARVAEKYGQNKAVISSEQLALKLQHIIGQLQEYYQIVDENKITIPQMRQSKKQTNFLQENVTKLLYEIDGSPMNAPQINEYDFVE</sequence>
<dbReference type="Pfam" id="PF00560">
    <property type="entry name" value="LRR_1"/>
    <property type="match status" value="1"/>
</dbReference>
<dbReference type="SMART" id="SM00368">
    <property type="entry name" value="LRR_RI"/>
    <property type="match status" value="4"/>
</dbReference>
<name>A0A8S1NDG8_9CILI</name>
<keyword evidence="3" id="KW-1185">Reference proteome</keyword>
<feature type="region of interest" description="Disordered" evidence="1">
    <location>
        <begin position="1"/>
        <end position="60"/>
    </location>
</feature>
<accession>A0A8S1NDG8</accession>
<comment type="caution">
    <text evidence="2">The sequence shown here is derived from an EMBL/GenBank/DDBJ whole genome shotgun (WGS) entry which is preliminary data.</text>
</comment>
<evidence type="ECO:0000256" key="1">
    <source>
        <dbReference type="SAM" id="MobiDB-lite"/>
    </source>
</evidence>
<dbReference type="InterPro" id="IPR052394">
    <property type="entry name" value="LRR-containing"/>
</dbReference>
<dbReference type="InterPro" id="IPR001611">
    <property type="entry name" value="Leu-rich_rpt"/>
</dbReference>
<feature type="compositionally biased region" description="Polar residues" evidence="1">
    <location>
        <begin position="1"/>
        <end position="12"/>
    </location>
</feature>
<protein>
    <recommendedName>
        <fullName evidence="4">Leucine Rich Repeat family protein</fullName>
    </recommendedName>
</protein>
<dbReference type="PANTHER" id="PTHR24114:SF2">
    <property type="entry name" value="F-BOX DOMAIN-CONTAINING PROTEIN-RELATED"/>
    <property type="match status" value="1"/>
</dbReference>
<organism evidence="2 3">
    <name type="scientific">Paramecium sonneborni</name>
    <dbReference type="NCBI Taxonomy" id="65129"/>
    <lineage>
        <taxon>Eukaryota</taxon>
        <taxon>Sar</taxon>
        <taxon>Alveolata</taxon>
        <taxon>Ciliophora</taxon>
        <taxon>Intramacronucleata</taxon>
        <taxon>Oligohymenophorea</taxon>
        <taxon>Peniculida</taxon>
        <taxon>Parameciidae</taxon>
        <taxon>Paramecium</taxon>
    </lineage>
</organism>
<evidence type="ECO:0000313" key="2">
    <source>
        <dbReference type="EMBL" id="CAD8090172.1"/>
    </source>
</evidence>
<dbReference type="Proteomes" id="UP000692954">
    <property type="component" value="Unassembled WGS sequence"/>
</dbReference>
<dbReference type="PANTHER" id="PTHR24114">
    <property type="entry name" value="LEUCINE RICH REPEAT FAMILY PROTEIN"/>
    <property type="match status" value="1"/>
</dbReference>
<dbReference type="OrthoDB" id="415435at2759"/>
<dbReference type="AlphaFoldDB" id="A0A8S1NDG8"/>
<evidence type="ECO:0000313" key="3">
    <source>
        <dbReference type="Proteomes" id="UP000692954"/>
    </source>
</evidence>
<proteinExistence type="predicted"/>
<evidence type="ECO:0008006" key="4">
    <source>
        <dbReference type="Google" id="ProtNLM"/>
    </source>
</evidence>